<dbReference type="Proteomes" id="UP001220530">
    <property type="component" value="Chromosome"/>
</dbReference>
<accession>A0ABY7YMA6</accession>
<evidence type="ECO:0000313" key="2">
    <source>
        <dbReference type="Proteomes" id="UP001220530"/>
    </source>
</evidence>
<dbReference type="RefSeq" id="WP_282218747.1">
    <property type="nucleotide sequence ID" value="NZ_CP118246.1"/>
</dbReference>
<evidence type="ECO:0000313" key="1">
    <source>
        <dbReference type="EMBL" id="WDR02342.1"/>
    </source>
</evidence>
<sequence>MLNTMVLGGLDAKRCEAAAFGGSVYAELSPATEKTTLSKQSVASAIATATRYIENGQASCDLLRDFCQRALADNRKLGVYVPARFVNSMRIIGIPFNGVRFFDDDPSLVGTFYPGIPIAIESRSSLIEDPVDTLIIMSRTFGGALKKVLLDVLPVGIEIMLISDLADIDPQSAAND</sequence>
<dbReference type="EMBL" id="CP118246">
    <property type="protein sequence ID" value="WDR02342.1"/>
    <property type="molecule type" value="Genomic_DNA"/>
</dbReference>
<organism evidence="1 2">
    <name type="scientific">Devosia algicola</name>
    <dbReference type="NCBI Taxonomy" id="3026418"/>
    <lineage>
        <taxon>Bacteria</taxon>
        <taxon>Pseudomonadati</taxon>
        <taxon>Pseudomonadota</taxon>
        <taxon>Alphaproteobacteria</taxon>
        <taxon>Hyphomicrobiales</taxon>
        <taxon>Devosiaceae</taxon>
        <taxon>Devosia</taxon>
    </lineage>
</organism>
<reference evidence="1 2" key="1">
    <citation type="submission" date="2023-02" db="EMBL/GenBank/DDBJ databases">
        <title>Devosia algicola sp. nov., isolated from the phycosphere of marine algae.</title>
        <authorList>
            <person name="Kim J.M."/>
            <person name="Lee J.K."/>
            <person name="Choi B.J."/>
            <person name="Bayburt H."/>
            <person name="Jeon C.O."/>
        </authorList>
    </citation>
    <scope>NUCLEOTIDE SEQUENCE [LARGE SCALE GENOMIC DNA]</scope>
    <source>
        <strain evidence="1 2">G20-9</strain>
    </source>
</reference>
<gene>
    <name evidence="1" type="ORF">PSQ19_17235</name>
</gene>
<protein>
    <submittedName>
        <fullName evidence="1">Uncharacterized protein</fullName>
    </submittedName>
</protein>
<proteinExistence type="predicted"/>
<keyword evidence="2" id="KW-1185">Reference proteome</keyword>
<name>A0ABY7YMA6_9HYPH</name>